<protein>
    <recommendedName>
        <fullName evidence="4">Reverse transcriptase domain-containing protein</fullName>
    </recommendedName>
</protein>
<reference evidence="5" key="1">
    <citation type="journal article" date="2020" name="mSystems">
        <title>Genome- and Community-Level Interaction Insights into Carbon Utilization and Element Cycling Functions of Hydrothermarchaeota in Hydrothermal Sediment.</title>
        <authorList>
            <person name="Zhou Z."/>
            <person name="Liu Y."/>
            <person name="Xu W."/>
            <person name="Pan J."/>
            <person name="Luo Z.H."/>
            <person name="Li M."/>
        </authorList>
    </citation>
    <scope>NUCLEOTIDE SEQUENCE [LARGE SCALE GENOMIC DNA]</scope>
    <source>
        <strain evidence="5">SpSt-767</strain>
    </source>
</reference>
<dbReference type="PANTHER" id="PTHR34047:SF8">
    <property type="entry name" value="PROTEIN YKFC"/>
    <property type="match status" value="1"/>
</dbReference>
<dbReference type="InterPro" id="IPR019734">
    <property type="entry name" value="TPR_rpt"/>
</dbReference>
<dbReference type="EMBL" id="DTGR01000079">
    <property type="protein sequence ID" value="HHS29096.1"/>
    <property type="molecule type" value="Genomic_DNA"/>
</dbReference>
<feature type="compositionally biased region" description="Basic and acidic residues" evidence="3">
    <location>
        <begin position="926"/>
        <end position="967"/>
    </location>
</feature>
<keyword evidence="2" id="KW-0802">TPR repeat</keyword>
<evidence type="ECO:0000313" key="5">
    <source>
        <dbReference type="EMBL" id="HHS29096.1"/>
    </source>
</evidence>
<dbReference type="PANTHER" id="PTHR34047">
    <property type="entry name" value="NUCLEAR INTRON MATURASE 1, MITOCHONDRIAL-RELATED"/>
    <property type="match status" value="1"/>
</dbReference>
<feature type="region of interest" description="Disordered" evidence="3">
    <location>
        <begin position="917"/>
        <end position="982"/>
    </location>
</feature>
<dbReference type="InterPro" id="IPR043502">
    <property type="entry name" value="DNA/RNA_pol_sf"/>
</dbReference>
<dbReference type="InterPro" id="IPR051083">
    <property type="entry name" value="GrpII_Intron_Splice-Mob/Def"/>
</dbReference>
<evidence type="ECO:0000256" key="1">
    <source>
        <dbReference type="ARBA" id="ARBA00034120"/>
    </source>
</evidence>
<dbReference type="CDD" id="cd01651">
    <property type="entry name" value="RT_G2_intron"/>
    <property type="match status" value="1"/>
</dbReference>
<gene>
    <name evidence="5" type="ORF">ENV52_05270</name>
</gene>
<dbReference type="Pfam" id="PF22548">
    <property type="entry name" value="AEP-TOTE"/>
    <property type="match status" value="1"/>
</dbReference>
<comment type="caution">
    <text evidence="5">The sequence shown here is derived from an EMBL/GenBank/DDBJ whole genome shotgun (WGS) entry which is preliminary data.</text>
</comment>
<evidence type="ECO:0000256" key="3">
    <source>
        <dbReference type="SAM" id="MobiDB-lite"/>
    </source>
</evidence>
<dbReference type="SUPFAM" id="SSF48452">
    <property type="entry name" value="TPR-like"/>
    <property type="match status" value="1"/>
</dbReference>
<feature type="domain" description="Reverse transcriptase" evidence="4">
    <location>
        <begin position="45"/>
        <end position="274"/>
    </location>
</feature>
<feature type="repeat" description="TPR" evidence="2">
    <location>
        <begin position="368"/>
        <end position="401"/>
    </location>
</feature>
<dbReference type="Gene3D" id="1.25.40.10">
    <property type="entry name" value="Tetratricopeptide repeat domain"/>
    <property type="match status" value="1"/>
</dbReference>
<evidence type="ECO:0000259" key="4">
    <source>
        <dbReference type="PROSITE" id="PS50878"/>
    </source>
</evidence>
<dbReference type="SUPFAM" id="SSF56672">
    <property type="entry name" value="DNA/RNA polymerases"/>
    <property type="match status" value="1"/>
</dbReference>
<dbReference type="PROSITE" id="PS50878">
    <property type="entry name" value="RT_POL"/>
    <property type="match status" value="1"/>
</dbReference>
<dbReference type="AlphaFoldDB" id="A0A7V6DPE0"/>
<feature type="region of interest" description="Disordered" evidence="3">
    <location>
        <begin position="853"/>
        <end position="902"/>
    </location>
</feature>
<comment type="similarity">
    <text evidence="1">Belongs to the bacterial reverse transcriptase family.</text>
</comment>
<proteinExistence type="inferred from homology"/>
<dbReference type="InterPro" id="IPR054347">
    <property type="entry name" value="TOTE_primase"/>
</dbReference>
<name>A0A7V6DPE0_9BACT</name>
<sequence length="1056" mass="118989">MIYERIYSAENLKEAWLRVRSNRPPPGIDRVRWEDFEANLSFNIALLQKQLQEESYKPLPVVIFTDAKTKASGRTIGLSTIRDRVVQQAVLRVMGPLFEPHFLPCNYAYRPGKSALLAVRQASRLISQGKLWVLQMDVAAFFDTVDHSLLLELVGKIIKEKPVLRLIARLLKAKIFREMALMESFLGTQQGSGLSPLLSNIYLHPLDTALWQRYKDSFLRYSDDLTLFAEERDALEEGQEFINSCLVELKLSANPQKTSLSHVSAGIVYLGFYLDTKGKGPAKKAVEHLQERLRGYNKLRKTDILDERLAEVKAILRGWHNYYQSLKPLRPENLLSLLALVELSLESGETALARQWLKEAQQFPHRHPLAAFRLGELLSGLGLKNQAMREYARALDLDPDLEAAKERIRMLQEEEANIHGAIEKIQLVLHQNPHYREGYQKLAEYYGRLGLYGFAQKAHHKAMALDDDLESWPSGDAVPAQEDFSSQGDFNYQAVDLELFHSLFAGRREAHAKQWADERGRWGFVRVERPLKTKDIYKHLAGDITLGVYLVTAKDTVRYIVFDVDIPKRAFLKAPPHTLAEMQHQAHQDVVRLKHAAEQLGLALYLEDSGYKGRHGWLFFSEEVPATLALRLGQDLMHLAGGPAAGLIWELFPRGQSERHQSIIKLPLGINRKSNRRSLFLTDDNHPFPDQGLFLKTIRTNPIDLVQKLVFPHQDPLTQQEAASAWQTRAPGLFKMVSECRVLHHLLAKARDTHYLNHYERLCLLYTLSFAGEEGCRLLHQTIAYCINYDYQYTQQHIERRKNSPISCAKIMEYFPELAETLPCNCKFQVPPRSYPSPVLYLLAAELEAAAPLPKTPAPQSGDDTSASPSPKPEAPANDGAFSQTEAKSSLPSPLVETPPEPPVLNFAEIFAAEEAAGDPPADPLTQKDTDLNGEKGTRLLPEEKESKDLSPKEKAPEHGGTAEKKFTTSPILTPSSETPQSPPVAIALQAYQLALEYLQLRLDQASSARRLQELSSQLAEIFDGLSDDTLQTPAGVIRRLRHADGSVDWLVTSAG</sequence>
<dbReference type="InterPro" id="IPR011990">
    <property type="entry name" value="TPR-like_helical_dom_sf"/>
</dbReference>
<dbReference type="PROSITE" id="PS50005">
    <property type="entry name" value="TPR"/>
    <property type="match status" value="1"/>
</dbReference>
<accession>A0A7V6DPE0</accession>
<dbReference type="NCBIfam" id="NF040561">
    <property type="entry name" value="PrimPol_Msp"/>
    <property type="match status" value="1"/>
</dbReference>
<dbReference type="InterPro" id="IPR000477">
    <property type="entry name" value="RT_dom"/>
</dbReference>
<feature type="compositionally biased region" description="Polar residues" evidence="3">
    <location>
        <begin position="968"/>
        <end position="980"/>
    </location>
</feature>
<organism evidence="5">
    <name type="scientific">Desulfobacca acetoxidans</name>
    <dbReference type="NCBI Taxonomy" id="60893"/>
    <lineage>
        <taxon>Bacteria</taxon>
        <taxon>Pseudomonadati</taxon>
        <taxon>Thermodesulfobacteriota</taxon>
        <taxon>Desulfobaccia</taxon>
        <taxon>Desulfobaccales</taxon>
        <taxon>Desulfobaccaceae</taxon>
        <taxon>Desulfobacca</taxon>
    </lineage>
</organism>
<evidence type="ECO:0000256" key="2">
    <source>
        <dbReference type="PROSITE-ProRule" id="PRU00339"/>
    </source>
</evidence>
<dbReference type="SMART" id="SM00028">
    <property type="entry name" value="TPR"/>
    <property type="match status" value="2"/>
</dbReference>
<dbReference type="Pfam" id="PF00078">
    <property type="entry name" value="RVT_1"/>
    <property type="match status" value="1"/>
</dbReference>